<feature type="region of interest" description="Disordered" evidence="1">
    <location>
        <begin position="673"/>
        <end position="702"/>
    </location>
</feature>
<dbReference type="InterPro" id="IPR006531">
    <property type="entry name" value="Gp5/Vgr_OB"/>
</dbReference>
<dbReference type="RefSeq" id="WP_378056501.1">
    <property type="nucleotide sequence ID" value="NZ_JBHSIS010000006.1"/>
</dbReference>
<dbReference type="InterPro" id="IPR037026">
    <property type="entry name" value="Vgr_OB-fold_dom_sf"/>
</dbReference>
<evidence type="ECO:0000313" key="4">
    <source>
        <dbReference type="Proteomes" id="UP001595859"/>
    </source>
</evidence>
<proteinExistence type="predicted"/>
<dbReference type="Pfam" id="PF04717">
    <property type="entry name" value="Phage_base_V"/>
    <property type="match status" value="1"/>
</dbReference>
<feature type="compositionally biased region" description="Gly residues" evidence="1">
    <location>
        <begin position="673"/>
        <end position="687"/>
    </location>
</feature>
<feature type="compositionally biased region" description="Low complexity" evidence="1">
    <location>
        <begin position="688"/>
        <end position="697"/>
    </location>
</feature>
<keyword evidence="4" id="KW-1185">Reference proteome</keyword>
<sequence length="813" mass="81896">MTDTEESVANVEATGRPTVAVDGTPLRADLAVRLQRVVVDNDAHLPGMFELTFLDVDGRTLREARISMGSAVTITGAGPAGAALTLLTGEVTGLEAQIRGMTQRTIVRGYTAEHRLQRARRSRSFVNVTDADVARRIATEAGLTVRDVRCSGFTHGYLAQVNQTDWEFLDARARETGCEFGVVAGEFHFHPSGAGRAAQEVAIRYPDDLISFRPRITAGNLTPDVEVRVWDPLARKAVAENVSMVSGGEHSPRSLGQRFTSTGRPGGLGALGRVGSALAAGDLGGVASGLGGLGSAGAGGTGAAGSALGGMLGSPVGYLGPQPSATANIRSDRPFARASAMPTAGPTVAGAFGTAAGSTFAEAEGEVKGNAAVQPGAVLRISGVQAEFGGTWRVSRARHVFDDVEFGYRVIFSAHGRQDRTMVGLASRATAPGADRARMSGVVCGVVSDCADPLAKGRMKLTLPWLSPDFETDWAPNIQFVAGQKTGAMFLPEVGDEVLVAFEFGDIRRPYVLGGMMNNLTQWDVSASGPLQAGGEFVGGIVDSILNEDANIFTNLADTFKAQMTMGTGLAKKVVGNVTGTAGFATGGLVDTSAAGDTYGELADANLAMYTDAADSVADGLSGISGGGGSAAGSVVAPGMVSEVHHRGFVSSTGNSLLFYDVPLPMGGAAGGGLGAGGTGGQEGSGGTSTASTSDAGGTTGGGVAGAGLGTPAIGSSVRLGSQNGEVSVTVDQVNAGVSINAAMVPGTSVNPMPSISLSAENGLVYLSAGTAGAAMINGGAGMAISATGTITLAAENVNVVGLLTVNGVPVPI</sequence>
<reference evidence="4" key="1">
    <citation type="journal article" date="2019" name="Int. J. Syst. Evol. Microbiol.">
        <title>The Global Catalogue of Microorganisms (GCM) 10K type strain sequencing project: providing services to taxonomists for standard genome sequencing and annotation.</title>
        <authorList>
            <consortium name="The Broad Institute Genomics Platform"/>
            <consortium name="The Broad Institute Genome Sequencing Center for Infectious Disease"/>
            <person name="Wu L."/>
            <person name="Ma J."/>
        </authorList>
    </citation>
    <scope>NUCLEOTIDE SEQUENCE [LARGE SCALE GENOMIC DNA]</scope>
    <source>
        <strain evidence="4">ZS-22-S1</strain>
    </source>
</reference>
<organism evidence="3 4">
    <name type="scientific">Actinophytocola glycyrrhizae</name>
    <dbReference type="NCBI Taxonomy" id="2044873"/>
    <lineage>
        <taxon>Bacteria</taxon>
        <taxon>Bacillati</taxon>
        <taxon>Actinomycetota</taxon>
        <taxon>Actinomycetes</taxon>
        <taxon>Pseudonocardiales</taxon>
        <taxon>Pseudonocardiaceae</taxon>
    </lineage>
</organism>
<protein>
    <submittedName>
        <fullName evidence="3">Phage baseplate assembly protein V</fullName>
    </submittedName>
</protein>
<gene>
    <name evidence="3" type="ORF">ACFPCV_13735</name>
</gene>
<accession>A0ABV9S294</accession>
<feature type="domain" description="Gp5/Type VI secretion system Vgr protein OB-fold" evidence="2">
    <location>
        <begin position="445"/>
        <end position="516"/>
    </location>
</feature>
<dbReference type="EMBL" id="JBHSIS010000006">
    <property type="protein sequence ID" value="MFC4854567.1"/>
    <property type="molecule type" value="Genomic_DNA"/>
</dbReference>
<comment type="caution">
    <text evidence="3">The sequence shown here is derived from an EMBL/GenBank/DDBJ whole genome shotgun (WGS) entry which is preliminary data.</text>
</comment>
<evidence type="ECO:0000259" key="2">
    <source>
        <dbReference type="Pfam" id="PF04717"/>
    </source>
</evidence>
<dbReference type="SUPFAM" id="SSF69255">
    <property type="entry name" value="gp5 N-terminal domain-like"/>
    <property type="match status" value="1"/>
</dbReference>
<evidence type="ECO:0000256" key="1">
    <source>
        <dbReference type="SAM" id="MobiDB-lite"/>
    </source>
</evidence>
<name>A0ABV9S294_9PSEU</name>
<evidence type="ECO:0000313" key="3">
    <source>
        <dbReference type="EMBL" id="MFC4854567.1"/>
    </source>
</evidence>
<dbReference type="SUPFAM" id="SSF69279">
    <property type="entry name" value="Phage tail proteins"/>
    <property type="match status" value="1"/>
</dbReference>
<dbReference type="Gene3D" id="2.40.50.230">
    <property type="entry name" value="Gp5 N-terminal domain"/>
    <property type="match status" value="1"/>
</dbReference>
<dbReference type="Proteomes" id="UP001595859">
    <property type="component" value="Unassembled WGS sequence"/>
</dbReference>